<dbReference type="Pfam" id="PF08163">
    <property type="entry name" value="DNAPKcs_CC3"/>
    <property type="match status" value="1"/>
</dbReference>
<accession>A0A4C1ZI59</accession>
<keyword evidence="2" id="KW-0418">Kinase</keyword>
<sequence>MRRVCDSRYRALWAVMTLCAIYCAPATAAMLGRERKFSYKSDGGTLVCYYVNLELWLDQLFVSRERTGAVRSGANTRACAGLTYAVVTAVCELSSQHSVTPMAIQSLGRFTTGHSIRDPISCSKADNALVTFPGLRFVSAAVITYSPVARMLICARARIFKMLLKKEVKSLFDTNAMIKRPPGLSTPCAFVIEVYGFVKSDEKVPLKVCSLNYFSYDELKESGAATAAAESAVALVHALCRCHGRGDDCGPLPHLQHALHSVPDKIACVHRLMRHISEETSPGVRKMLADLLESLLCADPLLEDTRAALVAALDKCNVMMATQHPVTRRAGLDLSVSVVVGLKENMELFKDNASELMMNVLRTNERDFETSYDVILQAFRDMFVLCSESVLDELMKQIVDNLINIDYCASVYETIVRRSLDTMKLIYDHRRLDSKTFLLILLRFTESLAHQYENEDLPCKWLHLLMALKTFDFDATAWKTIIVHEDFFTLKCCTRLIERKNNVGAFTLVFRVLGAYADVLVELQYEGLLDVLTKIIKRTTPKFLNKLYTRMEDCFDKYQKLWGSEWSPSISSSFQDWLEKIPVKLITENLQSGIFHSEHRHMIAAMRKMLNFMNTTPSCPEEYVNEIKSWPKVVIRIYSTDVSCGRNLKIACLIDVMAVALTFLNDDELFDVLRMVLDLGSVPESNLKIFRDLVPAFSTFLLKGVILRRQGMKPYLTHAIGSLVKYYTHTKCEDRIYEDILNIVNENSSIQEMCSLLENVKMLDGDRPLELESAAGRWLLRALATVDSADAIHLLRMLSCFAINDVDGELDMLLSTALRNYASKLPERLSELTQRSNPRAFSALLDALVRTANLKILDIVIKLAASDVESGWWDAALEACAVALAARLNPVLPEHVYRSALKMEDAHIKWNSYLKLHKQLNENGYLHSRHSTSEFCEKFFSDIVGELLSCLRRAPRAPVSGHFAYMRLLSEYTTAFILAQLMFEKVSIYALESPSSLLHTKLDVEHTWYLVREICKCCDSLRTKIMLPDNTSDQLKKIYRDFQCSNYNCMAAAFCNRRPEPKLYGRLFAANVWPLIVDRDRRYKLDIPTQGRVSSKTLWVCTDGAADADCAADMRTARTAPTRLFTRTLSDDPLRYDFLSDYSSPETETSGQMVSVCDNELNGHECAAALSGLLRQLAGVGAERTSPAPSWLQQLADALIAPDTHTNVKSFLAQVAISTFSQMLLRSFVEKLSFSKITQ</sequence>
<reference evidence="2 3" key="1">
    <citation type="journal article" date="2019" name="Commun. Biol.">
        <title>The bagworm genome reveals a unique fibroin gene that provides high tensile strength.</title>
        <authorList>
            <person name="Kono N."/>
            <person name="Nakamura H."/>
            <person name="Ohtoshi R."/>
            <person name="Tomita M."/>
            <person name="Numata K."/>
            <person name="Arakawa K."/>
        </authorList>
    </citation>
    <scope>NUCLEOTIDE SEQUENCE [LARGE SCALE GENOMIC DNA]</scope>
</reference>
<organism evidence="2 3">
    <name type="scientific">Eumeta variegata</name>
    <name type="common">Bagworm moth</name>
    <name type="synonym">Eumeta japonica</name>
    <dbReference type="NCBI Taxonomy" id="151549"/>
    <lineage>
        <taxon>Eukaryota</taxon>
        <taxon>Metazoa</taxon>
        <taxon>Ecdysozoa</taxon>
        <taxon>Arthropoda</taxon>
        <taxon>Hexapoda</taxon>
        <taxon>Insecta</taxon>
        <taxon>Pterygota</taxon>
        <taxon>Neoptera</taxon>
        <taxon>Endopterygota</taxon>
        <taxon>Lepidoptera</taxon>
        <taxon>Glossata</taxon>
        <taxon>Ditrysia</taxon>
        <taxon>Tineoidea</taxon>
        <taxon>Psychidae</taxon>
        <taxon>Oiketicinae</taxon>
        <taxon>Eumeta</taxon>
    </lineage>
</organism>
<name>A0A4C1ZI59_EUMVA</name>
<proteinExistence type="predicted"/>
<keyword evidence="3" id="KW-1185">Reference proteome</keyword>
<dbReference type="OrthoDB" id="431717at2759"/>
<dbReference type="GO" id="GO:0005634">
    <property type="term" value="C:nucleus"/>
    <property type="evidence" value="ECO:0007669"/>
    <property type="project" value="InterPro"/>
</dbReference>
<evidence type="ECO:0000313" key="2">
    <source>
        <dbReference type="EMBL" id="GBP87510.1"/>
    </source>
</evidence>
<dbReference type="InterPro" id="IPR012582">
    <property type="entry name" value="DNAPKcs_CC3"/>
</dbReference>
<dbReference type="EMBL" id="BGZK01001866">
    <property type="protein sequence ID" value="GBP87510.1"/>
    <property type="molecule type" value="Genomic_DNA"/>
</dbReference>
<gene>
    <name evidence="2" type="primary">PRKDC</name>
    <name evidence="2" type="ORF">EVAR_86547_1</name>
</gene>
<dbReference type="GO" id="GO:0016301">
    <property type="term" value="F:kinase activity"/>
    <property type="evidence" value="ECO:0007669"/>
    <property type="project" value="UniProtKB-KW"/>
</dbReference>
<dbReference type="STRING" id="151549.A0A4C1ZI59"/>
<evidence type="ECO:0000313" key="3">
    <source>
        <dbReference type="Proteomes" id="UP000299102"/>
    </source>
</evidence>
<dbReference type="AlphaFoldDB" id="A0A4C1ZI59"/>
<comment type="caution">
    <text evidence="2">The sequence shown here is derived from an EMBL/GenBank/DDBJ whole genome shotgun (WGS) entry which is preliminary data.</text>
</comment>
<dbReference type="Proteomes" id="UP000299102">
    <property type="component" value="Unassembled WGS sequence"/>
</dbReference>
<evidence type="ECO:0000259" key="1">
    <source>
        <dbReference type="Pfam" id="PF08163"/>
    </source>
</evidence>
<dbReference type="InterPro" id="IPR016024">
    <property type="entry name" value="ARM-type_fold"/>
</dbReference>
<feature type="domain" description="DNA-dependent protein kinase catalytic subunit CC3" evidence="1">
    <location>
        <begin position="929"/>
        <end position="1219"/>
    </location>
</feature>
<keyword evidence="2" id="KW-0808">Transferase</keyword>
<dbReference type="SUPFAM" id="SSF48371">
    <property type="entry name" value="ARM repeat"/>
    <property type="match status" value="1"/>
</dbReference>
<dbReference type="GO" id="GO:0006303">
    <property type="term" value="P:double-strand break repair via nonhomologous end joining"/>
    <property type="evidence" value="ECO:0007669"/>
    <property type="project" value="InterPro"/>
</dbReference>
<protein>
    <submittedName>
        <fullName evidence="2">DNA-dependent protein kinase catalytic subunit</fullName>
    </submittedName>
</protein>